<keyword evidence="1" id="KW-1277">Toxin-antitoxin system</keyword>
<organism evidence="2 3">
    <name type="scientific">Abiotrophia defectiva</name>
    <name type="common">Streptococcus defectivus</name>
    <dbReference type="NCBI Taxonomy" id="46125"/>
    <lineage>
        <taxon>Bacteria</taxon>
        <taxon>Bacillati</taxon>
        <taxon>Bacillota</taxon>
        <taxon>Bacilli</taxon>
        <taxon>Lactobacillales</taxon>
        <taxon>Aerococcaceae</taxon>
        <taxon>Abiotrophia</taxon>
    </lineage>
</organism>
<dbReference type="Proteomes" id="UP000757900">
    <property type="component" value="Unassembled WGS sequence"/>
</dbReference>
<dbReference type="AlphaFoldDB" id="A0A929MPN7"/>
<comment type="caution">
    <text evidence="2">The sequence shown here is derived from an EMBL/GenBank/DDBJ whole genome shotgun (WGS) entry which is preliminary data.</text>
</comment>
<evidence type="ECO:0000313" key="3">
    <source>
        <dbReference type="Proteomes" id="UP000757900"/>
    </source>
</evidence>
<accession>A0A929MPN7</accession>
<reference evidence="2" key="1">
    <citation type="submission" date="2020-04" db="EMBL/GenBank/DDBJ databases">
        <title>Deep metagenomics examines the oral microbiome during advanced dental caries in children, revealing novel taxa and co-occurrences with host molecules.</title>
        <authorList>
            <person name="Baker J.L."/>
            <person name="Morton J.T."/>
            <person name="Dinis M."/>
            <person name="Alvarez R."/>
            <person name="Tran N.C."/>
            <person name="Knight R."/>
            <person name="Edlund A."/>
        </authorList>
    </citation>
    <scope>NUCLEOTIDE SEQUENCE</scope>
    <source>
        <strain evidence="2">JCVI_23_bin.16</strain>
    </source>
</reference>
<dbReference type="RefSeq" id="WP_291427392.1">
    <property type="nucleotide sequence ID" value="NZ_CAUPYR010000011.1"/>
</dbReference>
<name>A0A929MPN7_ABIDE</name>
<evidence type="ECO:0000313" key="2">
    <source>
        <dbReference type="EMBL" id="MBF0935004.1"/>
    </source>
</evidence>
<dbReference type="EMBL" id="JABZFV010000108">
    <property type="protein sequence ID" value="MBF0935004.1"/>
    <property type="molecule type" value="Genomic_DNA"/>
</dbReference>
<dbReference type="Pfam" id="PF05016">
    <property type="entry name" value="ParE_toxin"/>
    <property type="match status" value="1"/>
</dbReference>
<dbReference type="Gene3D" id="3.30.2310.20">
    <property type="entry name" value="RelE-like"/>
    <property type="match status" value="1"/>
</dbReference>
<proteinExistence type="predicted"/>
<evidence type="ECO:0000256" key="1">
    <source>
        <dbReference type="ARBA" id="ARBA00022649"/>
    </source>
</evidence>
<gene>
    <name evidence="2" type="ORF">HXK00_05100</name>
</gene>
<protein>
    <submittedName>
        <fullName evidence="2">Type II toxin-antitoxin system RelE/ParE family toxin</fullName>
    </submittedName>
</protein>
<dbReference type="InterPro" id="IPR035093">
    <property type="entry name" value="RelE/ParE_toxin_dom_sf"/>
</dbReference>
<sequence>MTYSYEFTQKAEEDLEVILDYLTKELKNQQAAKKFLDALHECLKNLLVFPESGERVRNPYLPAIGIRRKIIGHYIVYYAPYPKEQKLRIIRLGHGLQDQAHLFMDLKSH</sequence>
<dbReference type="InterPro" id="IPR007712">
    <property type="entry name" value="RelE/ParE_toxin"/>
</dbReference>